<gene>
    <name evidence="3" type="ORF">SAMN05216232_1128</name>
</gene>
<feature type="signal peptide" evidence="2">
    <location>
        <begin position="1"/>
        <end position="17"/>
    </location>
</feature>
<dbReference type="Proteomes" id="UP000198733">
    <property type="component" value="Unassembled WGS sequence"/>
</dbReference>
<sequence length="308" mass="34015">MRKLIALLFLISVLALAACGSENADQDETEKDAVAEEEPTNEETSDTSDENTEESTKEEEPEEAEESSESGNLIGSDAKKIFQKSAEAMQEVSSYLVKGEFTDDSTINGQSEKATTELTMEISLADQSNMYMKASTTSNTNSGGVVELYKITDGMYVNSPDQDQWMKMPASSDYGNLFTTLQADQLTEYVNFSNAFEVTENGNQFILTFTGTDEEYKTTVLGAGIAAQEGILKEHYDNMNVSGTYEIKIDKDSFYMVGYTLEYESTTSGEIGEVETYHNAKYTISEFNEHDNITVPKEIADSAVSFSQ</sequence>
<dbReference type="PROSITE" id="PS51257">
    <property type="entry name" value="PROKAR_LIPOPROTEIN"/>
    <property type="match status" value="1"/>
</dbReference>
<proteinExistence type="predicted"/>
<dbReference type="RefSeq" id="WP_092502876.1">
    <property type="nucleotide sequence ID" value="NZ_FOEH01000001.1"/>
</dbReference>
<keyword evidence="2" id="KW-0732">Signal</keyword>
<dbReference type="Gene3D" id="2.50.20.20">
    <property type="match status" value="1"/>
</dbReference>
<organism evidence="3 4">
    <name type="scientific">Virgibacillus subterraneus</name>
    <dbReference type="NCBI Taxonomy" id="621109"/>
    <lineage>
        <taxon>Bacteria</taxon>
        <taxon>Bacillati</taxon>
        <taxon>Bacillota</taxon>
        <taxon>Bacilli</taxon>
        <taxon>Bacillales</taxon>
        <taxon>Bacillaceae</taxon>
        <taxon>Virgibacillus</taxon>
    </lineage>
</organism>
<comment type="caution">
    <text evidence="3">The sequence shown here is derived from an EMBL/GenBank/DDBJ whole genome shotgun (WGS) entry which is preliminary data.</text>
</comment>
<feature type="compositionally biased region" description="Acidic residues" evidence="1">
    <location>
        <begin position="24"/>
        <end position="68"/>
    </location>
</feature>
<protein>
    <recommendedName>
        <fullName evidence="5">Lipoprotein</fullName>
    </recommendedName>
</protein>
<evidence type="ECO:0008006" key="5">
    <source>
        <dbReference type="Google" id="ProtNLM"/>
    </source>
</evidence>
<evidence type="ECO:0000313" key="4">
    <source>
        <dbReference type="Proteomes" id="UP000198733"/>
    </source>
</evidence>
<accession>A0A1H9BDW9</accession>
<dbReference type="EMBL" id="FOEH01000001">
    <property type="protein sequence ID" value="SEP86468.1"/>
    <property type="molecule type" value="Genomic_DNA"/>
</dbReference>
<evidence type="ECO:0000313" key="3">
    <source>
        <dbReference type="EMBL" id="SEP86468.1"/>
    </source>
</evidence>
<dbReference type="Pfam" id="PF20316">
    <property type="entry name" value="DUF6612"/>
    <property type="match status" value="1"/>
</dbReference>
<name>A0A1H9BDW9_9BACI</name>
<feature type="chain" id="PRO_5046056968" description="Lipoprotein" evidence="2">
    <location>
        <begin position="18"/>
        <end position="308"/>
    </location>
</feature>
<keyword evidence="4" id="KW-1185">Reference proteome</keyword>
<evidence type="ECO:0000256" key="1">
    <source>
        <dbReference type="SAM" id="MobiDB-lite"/>
    </source>
</evidence>
<evidence type="ECO:0000256" key="2">
    <source>
        <dbReference type="SAM" id="SignalP"/>
    </source>
</evidence>
<feature type="region of interest" description="Disordered" evidence="1">
    <location>
        <begin position="22"/>
        <end position="75"/>
    </location>
</feature>
<reference evidence="3 4" key="1">
    <citation type="submission" date="2016-10" db="EMBL/GenBank/DDBJ databases">
        <authorList>
            <person name="Varghese N."/>
            <person name="Submissions S."/>
        </authorList>
    </citation>
    <scope>NUCLEOTIDE SEQUENCE [LARGE SCALE GENOMIC DNA]</scope>
    <source>
        <strain evidence="3 4">CGMCC 1.7734</strain>
    </source>
</reference>
<dbReference type="InterPro" id="IPR046720">
    <property type="entry name" value="DUF6612"/>
</dbReference>